<reference evidence="10" key="1">
    <citation type="submission" date="2021-02" db="EMBL/GenBank/DDBJ databases">
        <authorList>
            <person name="Nowell W R."/>
        </authorList>
    </citation>
    <scope>NUCLEOTIDE SEQUENCE</scope>
</reference>
<dbReference type="PROSITE" id="PS50118">
    <property type="entry name" value="HMG_BOX_2"/>
    <property type="match status" value="1"/>
</dbReference>
<dbReference type="Proteomes" id="UP000663860">
    <property type="component" value="Unassembled WGS sequence"/>
</dbReference>
<comment type="similarity">
    <text evidence="2">Belongs to the HMGB family.</text>
</comment>
<evidence type="ECO:0000256" key="5">
    <source>
        <dbReference type="PROSITE-ProRule" id="PRU00267"/>
    </source>
</evidence>
<gene>
    <name evidence="9" type="ORF">IZO911_LOCUS7161</name>
    <name evidence="8" type="ORF">JYZ213_LOCUS3951</name>
    <name evidence="12" type="ORF">KXQ929_LOCUS8500</name>
    <name evidence="13" type="ORF">OKA104_LOCUS10780</name>
    <name evidence="11" type="ORF">OXD698_LOCUS5028</name>
    <name evidence="10" type="ORF">VCS650_LOCUS11343</name>
</gene>
<evidence type="ECO:0000259" key="7">
    <source>
        <dbReference type="PROSITE" id="PS50118"/>
    </source>
</evidence>
<evidence type="ECO:0000256" key="6">
    <source>
        <dbReference type="SAM" id="MobiDB-lite"/>
    </source>
</evidence>
<dbReference type="Pfam" id="PF00505">
    <property type="entry name" value="HMG_box"/>
    <property type="match status" value="1"/>
</dbReference>
<dbReference type="InterPro" id="IPR009071">
    <property type="entry name" value="HMG_box_dom"/>
</dbReference>
<evidence type="ECO:0000313" key="12">
    <source>
        <dbReference type="EMBL" id="CAF3663782.1"/>
    </source>
</evidence>
<feature type="compositionally biased region" description="Low complexity" evidence="6">
    <location>
        <begin position="95"/>
        <end position="113"/>
    </location>
</feature>
<evidence type="ECO:0000256" key="4">
    <source>
        <dbReference type="ARBA" id="ARBA00023242"/>
    </source>
</evidence>
<evidence type="ECO:0000313" key="10">
    <source>
        <dbReference type="EMBL" id="CAF0938322.1"/>
    </source>
</evidence>
<dbReference type="EMBL" id="CAJOAZ010000198">
    <property type="protein sequence ID" value="CAF3573393.1"/>
    <property type="molecule type" value="Genomic_DNA"/>
</dbReference>
<dbReference type="InterPro" id="IPR050342">
    <property type="entry name" value="HMGB"/>
</dbReference>
<comment type="caution">
    <text evidence="10">The sequence shown here is derived from an EMBL/GenBank/DDBJ whole genome shotgun (WGS) entry which is preliminary data.</text>
</comment>
<evidence type="ECO:0000256" key="1">
    <source>
        <dbReference type="ARBA" id="ARBA00004123"/>
    </source>
</evidence>
<dbReference type="InterPro" id="IPR036910">
    <property type="entry name" value="HMG_box_dom_sf"/>
</dbReference>
<dbReference type="Proteomes" id="UP000663844">
    <property type="component" value="Unassembled WGS sequence"/>
</dbReference>
<evidence type="ECO:0000313" key="13">
    <source>
        <dbReference type="EMBL" id="CAF3675990.1"/>
    </source>
</evidence>
<proteinExistence type="inferred from homology"/>
<evidence type="ECO:0000256" key="2">
    <source>
        <dbReference type="ARBA" id="ARBA00008774"/>
    </source>
</evidence>
<feature type="compositionally biased region" description="Basic residues" evidence="6">
    <location>
        <begin position="114"/>
        <end position="126"/>
    </location>
</feature>
<name>A0A814CCR4_9BILA</name>
<dbReference type="GO" id="GO:0005634">
    <property type="term" value="C:nucleus"/>
    <property type="evidence" value="ECO:0007669"/>
    <property type="project" value="UniProtKB-SubCell"/>
</dbReference>
<dbReference type="AlphaFoldDB" id="A0A814CCR4"/>
<dbReference type="FunFam" id="1.10.30.10:FF:000016">
    <property type="entry name" value="FACT complex subunit SSRP1"/>
    <property type="match status" value="1"/>
</dbReference>
<feature type="region of interest" description="Disordered" evidence="6">
    <location>
        <begin position="1"/>
        <end position="70"/>
    </location>
</feature>
<dbReference type="EMBL" id="CAJNOE010000046">
    <property type="protein sequence ID" value="CAF0805353.1"/>
    <property type="molecule type" value="Genomic_DNA"/>
</dbReference>
<dbReference type="Gene3D" id="1.10.30.10">
    <property type="entry name" value="High mobility group box domain"/>
    <property type="match status" value="1"/>
</dbReference>
<dbReference type="EMBL" id="CAJOBB010000370">
    <property type="protein sequence ID" value="CAF3663782.1"/>
    <property type="molecule type" value="Genomic_DNA"/>
</dbReference>
<evidence type="ECO:0000313" key="9">
    <source>
        <dbReference type="EMBL" id="CAF0805353.1"/>
    </source>
</evidence>
<feature type="compositionally biased region" description="Acidic residues" evidence="6">
    <location>
        <begin position="133"/>
        <end position="149"/>
    </location>
</feature>
<protein>
    <recommendedName>
        <fullName evidence="7">HMG box domain-containing protein</fullName>
    </recommendedName>
</protein>
<sequence>MPRTSGSSKKAAKDPNAPKRPLSAFFLFSQDERPDIKKKSPSLSVGDISKEIGARWKKVTDDTKKRYEQKAAVEKQKYEVRVAEYKKSGGGGGASSSPAKGGKGGAKASSSKKASPKKGAAKKPASKSKSSDEDNDDDDDDEDDEEDEE</sequence>
<evidence type="ECO:0000313" key="11">
    <source>
        <dbReference type="EMBL" id="CAF3573393.1"/>
    </source>
</evidence>
<dbReference type="GO" id="GO:0003677">
    <property type="term" value="F:DNA binding"/>
    <property type="evidence" value="ECO:0007669"/>
    <property type="project" value="UniProtKB-UniRule"/>
</dbReference>
<feature type="DNA-binding region" description="HMG box" evidence="5">
    <location>
        <begin position="18"/>
        <end position="86"/>
    </location>
</feature>
<evidence type="ECO:0000313" key="8">
    <source>
        <dbReference type="EMBL" id="CAF0777007.1"/>
    </source>
</evidence>
<feature type="domain" description="HMG box" evidence="7">
    <location>
        <begin position="18"/>
        <end position="86"/>
    </location>
</feature>
<dbReference type="EMBL" id="CAJNOG010000021">
    <property type="protein sequence ID" value="CAF0777007.1"/>
    <property type="molecule type" value="Genomic_DNA"/>
</dbReference>
<organism evidence="10 14">
    <name type="scientific">Adineta steineri</name>
    <dbReference type="NCBI Taxonomy" id="433720"/>
    <lineage>
        <taxon>Eukaryota</taxon>
        <taxon>Metazoa</taxon>
        <taxon>Spiralia</taxon>
        <taxon>Gnathifera</taxon>
        <taxon>Rotifera</taxon>
        <taxon>Eurotatoria</taxon>
        <taxon>Bdelloidea</taxon>
        <taxon>Adinetida</taxon>
        <taxon>Adinetidae</taxon>
        <taxon>Adineta</taxon>
    </lineage>
</organism>
<dbReference type="Proteomes" id="UP000663868">
    <property type="component" value="Unassembled WGS sequence"/>
</dbReference>
<evidence type="ECO:0000256" key="3">
    <source>
        <dbReference type="ARBA" id="ARBA00023125"/>
    </source>
</evidence>
<dbReference type="PRINTS" id="PR00886">
    <property type="entry name" value="HIGHMOBLTY12"/>
</dbReference>
<dbReference type="SMART" id="SM00398">
    <property type="entry name" value="HMG"/>
    <property type="match status" value="1"/>
</dbReference>
<dbReference type="Proteomes" id="UP000663845">
    <property type="component" value="Unassembled WGS sequence"/>
</dbReference>
<dbReference type="SUPFAM" id="SSF47095">
    <property type="entry name" value="HMG-box"/>
    <property type="match status" value="1"/>
</dbReference>
<dbReference type="EMBL" id="CAJOAY010000486">
    <property type="protein sequence ID" value="CAF3675990.1"/>
    <property type="molecule type" value="Genomic_DNA"/>
</dbReference>
<feature type="compositionally biased region" description="Basic and acidic residues" evidence="6">
    <location>
        <begin position="48"/>
        <end position="70"/>
    </location>
</feature>
<dbReference type="Proteomes" id="UP000663891">
    <property type="component" value="Unassembled WGS sequence"/>
</dbReference>
<dbReference type="PANTHER" id="PTHR48112:SF32">
    <property type="entry name" value="HIGH MOBILITY GROUP PROTEIN B3"/>
    <property type="match status" value="1"/>
</dbReference>
<comment type="subcellular location">
    <subcellularLocation>
        <location evidence="1">Nucleus</location>
    </subcellularLocation>
</comment>
<dbReference type="OrthoDB" id="1919336at2759"/>
<keyword evidence="3 5" id="KW-0238">DNA-binding</keyword>
<feature type="region of interest" description="Disordered" evidence="6">
    <location>
        <begin position="85"/>
        <end position="149"/>
    </location>
</feature>
<dbReference type="PANTHER" id="PTHR48112">
    <property type="entry name" value="HIGH MOBILITY GROUP PROTEIN DSP1"/>
    <property type="match status" value="1"/>
</dbReference>
<accession>A0A814CCR4</accession>
<dbReference type="Proteomes" id="UP000663881">
    <property type="component" value="Unassembled WGS sequence"/>
</dbReference>
<keyword evidence="4 5" id="KW-0539">Nucleus</keyword>
<evidence type="ECO:0000313" key="14">
    <source>
        <dbReference type="Proteomes" id="UP000663891"/>
    </source>
</evidence>
<dbReference type="EMBL" id="CAJNON010000084">
    <property type="protein sequence ID" value="CAF0938322.1"/>
    <property type="molecule type" value="Genomic_DNA"/>
</dbReference>